<evidence type="ECO:0000256" key="4">
    <source>
        <dbReference type="ARBA" id="ARBA00032089"/>
    </source>
</evidence>
<dbReference type="AlphaFoldDB" id="U2LSK9"/>
<keyword evidence="7" id="KW-0472">Membrane</keyword>
<evidence type="ECO:0000256" key="3">
    <source>
        <dbReference type="ARBA" id="ARBA00022960"/>
    </source>
</evidence>
<evidence type="ECO:0000313" key="10">
    <source>
        <dbReference type="Proteomes" id="UP000016662"/>
    </source>
</evidence>
<accession>U2LSK9</accession>
<feature type="domain" description="Rod shape-determining protein MreC beta-barrel core" evidence="8">
    <location>
        <begin position="125"/>
        <end position="274"/>
    </location>
</feature>
<dbReference type="PATRIC" id="fig|411473.3.peg.2028"/>
<evidence type="ECO:0000256" key="2">
    <source>
        <dbReference type="ARBA" id="ARBA00013855"/>
    </source>
</evidence>
<dbReference type="InterPro" id="IPR042175">
    <property type="entry name" value="Cell/Rod_MreC_2"/>
</dbReference>
<keyword evidence="7" id="KW-0812">Transmembrane</keyword>
<dbReference type="Gene3D" id="2.40.10.350">
    <property type="entry name" value="Rod shape-determining protein MreC, domain 2"/>
    <property type="match status" value="1"/>
</dbReference>
<protein>
    <recommendedName>
        <fullName evidence="2 5">Cell shape-determining protein MreC</fullName>
    </recommendedName>
    <alternativeName>
        <fullName evidence="4 5">Cell shape protein MreC</fullName>
    </alternativeName>
</protein>
<proteinExistence type="inferred from homology"/>
<organism evidence="9 10">
    <name type="scientific">Ruminococcus callidus ATCC 27760</name>
    <dbReference type="NCBI Taxonomy" id="411473"/>
    <lineage>
        <taxon>Bacteria</taxon>
        <taxon>Bacillati</taxon>
        <taxon>Bacillota</taxon>
        <taxon>Clostridia</taxon>
        <taxon>Eubacteriales</taxon>
        <taxon>Oscillospiraceae</taxon>
        <taxon>Ruminococcus</taxon>
    </lineage>
</organism>
<evidence type="ECO:0000256" key="6">
    <source>
        <dbReference type="SAM" id="Coils"/>
    </source>
</evidence>
<feature type="coiled-coil region" evidence="6">
    <location>
        <begin position="69"/>
        <end position="103"/>
    </location>
</feature>
<evidence type="ECO:0000259" key="8">
    <source>
        <dbReference type="Pfam" id="PF04085"/>
    </source>
</evidence>
<dbReference type="GO" id="GO:0005886">
    <property type="term" value="C:plasma membrane"/>
    <property type="evidence" value="ECO:0007669"/>
    <property type="project" value="TreeGrafter"/>
</dbReference>
<evidence type="ECO:0000256" key="1">
    <source>
        <dbReference type="ARBA" id="ARBA00009369"/>
    </source>
</evidence>
<dbReference type="InterPro" id="IPR055342">
    <property type="entry name" value="MreC_beta-barrel_core"/>
</dbReference>
<keyword evidence="3 5" id="KW-0133">Cell shape</keyword>
<dbReference type="HOGENOM" id="CLU_042663_1_2_9"/>
<dbReference type="GO" id="GO:0008360">
    <property type="term" value="P:regulation of cell shape"/>
    <property type="evidence" value="ECO:0007669"/>
    <property type="project" value="UniProtKB-KW"/>
</dbReference>
<dbReference type="Pfam" id="PF04085">
    <property type="entry name" value="MreC"/>
    <property type="match status" value="1"/>
</dbReference>
<comment type="caution">
    <text evidence="9">The sequence shown here is derived from an EMBL/GenBank/DDBJ whole genome shotgun (WGS) entry which is preliminary data.</text>
</comment>
<dbReference type="InterPro" id="IPR007221">
    <property type="entry name" value="MreC"/>
</dbReference>
<dbReference type="PANTHER" id="PTHR34138">
    <property type="entry name" value="CELL SHAPE-DETERMINING PROTEIN MREC"/>
    <property type="match status" value="1"/>
</dbReference>
<dbReference type="STRING" id="411473.RUMCAL_02434"/>
<keyword evidence="10" id="KW-1185">Reference proteome</keyword>
<reference evidence="9 10" key="1">
    <citation type="submission" date="2013-07" db="EMBL/GenBank/DDBJ databases">
        <authorList>
            <person name="Weinstock G."/>
            <person name="Sodergren E."/>
            <person name="Wylie T."/>
            <person name="Fulton L."/>
            <person name="Fulton R."/>
            <person name="Fronick C."/>
            <person name="O'Laughlin M."/>
            <person name="Godfrey J."/>
            <person name="Miner T."/>
            <person name="Herter B."/>
            <person name="Appelbaum E."/>
            <person name="Cordes M."/>
            <person name="Lek S."/>
            <person name="Wollam A."/>
            <person name="Pepin K.H."/>
            <person name="Palsikar V.B."/>
            <person name="Mitreva M."/>
            <person name="Wilson R.K."/>
        </authorList>
    </citation>
    <scope>NUCLEOTIDE SEQUENCE [LARGE SCALE GENOMIC DNA]</scope>
    <source>
        <strain evidence="9 10">ATCC 27760</strain>
    </source>
</reference>
<dbReference type="EMBL" id="AWVF01000295">
    <property type="protein sequence ID" value="ERJ92454.1"/>
    <property type="molecule type" value="Genomic_DNA"/>
</dbReference>
<keyword evidence="6" id="KW-0175">Coiled coil</keyword>
<dbReference type="GeneID" id="93693857"/>
<dbReference type="eggNOG" id="COG1792">
    <property type="taxonomic scope" value="Bacteria"/>
</dbReference>
<feature type="transmembrane region" description="Helical" evidence="7">
    <location>
        <begin position="12"/>
        <end position="29"/>
    </location>
</feature>
<dbReference type="RefSeq" id="WP_021680601.1">
    <property type="nucleotide sequence ID" value="NZ_KI260296.1"/>
</dbReference>
<keyword evidence="7" id="KW-1133">Transmembrane helix</keyword>
<dbReference type="PANTHER" id="PTHR34138:SF1">
    <property type="entry name" value="CELL SHAPE-DETERMINING PROTEIN MREC"/>
    <property type="match status" value="1"/>
</dbReference>
<dbReference type="OrthoDB" id="9792313at2"/>
<evidence type="ECO:0000313" key="9">
    <source>
        <dbReference type="EMBL" id="ERJ92454.1"/>
    </source>
</evidence>
<dbReference type="InterPro" id="IPR042177">
    <property type="entry name" value="Cell/Rod_1"/>
</dbReference>
<sequence length="286" mass="31419">MGGFFRSKKFRIILCIIALLIGMMLYAVTQDGYTLPTTGFLGRILNPIRSASNSISTSVQDTLDVFTKSKAYQTENEELRQRVAELESQMVDYDKTKQDLADLSEFMGIKEDHPDNQFSDPCTIIGYVENDPFHGFYIDRGSDDGLSVYDPVVTAEGLVGIISEISDTYATVETICSPNLSIGAKASDKSESGIVEGDVTLSSNYRCRMIYLEKDTTLKSGDLITTSNSVGIFPQGYLIGSVESIEPMDNGLSYCAVIRPSVDLENLKNVIVIKDFAGKEQQDAAK</sequence>
<comment type="function">
    <text evidence="5">Involved in formation and maintenance of cell shape.</text>
</comment>
<name>U2LSK9_9FIRM</name>
<comment type="similarity">
    <text evidence="1 5">Belongs to the MreC family.</text>
</comment>
<evidence type="ECO:0000256" key="7">
    <source>
        <dbReference type="SAM" id="Phobius"/>
    </source>
</evidence>
<dbReference type="Gene3D" id="2.40.10.340">
    <property type="entry name" value="Rod shape-determining protein MreC, domain 1"/>
    <property type="match status" value="1"/>
</dbReference>
<dbReference type="PIRSF" id="PIRSF038471">
    <property type="entry name" value="MreC"/>
    <property type="match status" value="1"/>
</dbReference>
<dbReference type="Proteomes" id="UP000016662">
    <property type="component" value="Unassembled WGS sequence"/>
</dbReference>
<evidence type="ECO:0000256" key="5">
    <source>
        <dbReference type="PIRNR" id="PIRNR038471"/>
    </source>
</evidence>
<gene>
    <name evidence="9" type="ORF">RUMCAL_02434</name>
</gene>